<evidence type="ECO:0008006" key="4">
    <source>
        <dbReference type="Google" id="ProtNLM"/>
    </source>
</evidence>
<dbReference type="InterPro" id="IPR025447">
    <property type="entry name" value="DUF4192"/>
</dbReference>
<keyword evidence="3" id="KW-1185">Reference proteome</keyword>
<feature type="compositionally biased region" description="Low complexity" evidence="1">
    <location>
        <begin position="509"/>
        <end position="519"/>
    </location>
</feature>
<proteinExistence type="predicted"/>
<dbReference type="Proteomes" id="UP001499987">
    <property type="component" value="Unassembled WGS sequence"/>
</dbReference>
<sequence>MLRAMNHDEHRTPPAAPVQGLPATLLPTPMRGPADMAEMLPYLLGFFPDDSIVAVGLQGPSLHQGAVVRVDLPDAPEQWAPVARDTAALLLDLSEKRDRRPDQVLLYLVRDPADPASAQSGAPPGDGPRSAEALRPLADGLAGAFRAAGVAVKESLFVSGGRWWSFLCTRTGCCDPAGTPIRPSHRPSPVAAAAAFAGLAPRGSRRAMVAGLAPVGPPLADVQRQEIERAGPGFLQELAAGRTSTVDRTGEMITEVMAEFRAGAREIDAERTARLLLGLQDKLGRDRGAEFAEPDELAVAQRVWRFLVQRCVSPFEHLAAPPLTLLAWTAWIAGDTATARIMLSRALEVDPRYTLALLLYESINSGLAPERLLASVREQRASRTAQEARAARGAPAVRPATEPADAGSDAPPAGAQRPAVPGPAPAHRSAPGAAATASARPGASGEHRSSDHGGPGTDAAPAGAACDSGSEPAAPPAEGSTPTPGPTPTPAAGRTTARGRRPSGHGSDAAPRPAAARPPGSSPHTPCRTPLHRPVGPAGGRPRPTAPQGHERPTGQWPARRPGGG</sequence>
<comment type="caution">
    <text evidence="2">The sequence shown here is derived from an EMBL/GenBank/DDBJ whole genome shotgun (WGS) entry which is preliminary data.</text>
</comment>
<feature type="compositionally biased region" description="Low complexity" evidence="1">
    <location>
        <begin position="425"/>
        <end position="444"/>
    </location>
</feature>
<dbReference type="EMBL" id="BAAALD010000014">
    <property type="protein sequence ID" value="GAA1078760.1"/>
    <property type="molecule type" value="Genomic_DNA"/>
</dbReference>
<accession>A0ABN1TE81</accession>
<evidence type="ECO:0000313" key="3">
    <source>
        <dbReference type="Proteomes" id="UP001499987"/>
    </source>
</evidence>
<name>A0ABN1TE81_9ACTN</name>
<feature type="compositionally biased region" description="Low complexity" evidence="1">
    <location>
        <begin position="533"/>
        <end position="547"/>
    </location>
</feature>
<reference evidence="2 3" key="1">
    <citation type="journal article" date="2019" name="Int. J. Syst. Evol. Microbiol.">
        <title>The Global Catalogue of Microorganisms (GCM) 10K type strain sequencing project: providing services to taxonomists for standard genome sequencing and annotation.</title>
        <authorList>
            <consortium name="The Broad Institute Genomics Platform"/>
            <consortium name="The Broad Institute Genome Sequencing Center for Infectious Disease"/>
            <person name="Wu L."/>
            <person name="Ma J."/>
        </authorList>
    </citation>
    <scope>NUCLEOTIDE SEQUENCE [LARGE SCALE GENOMIC DNA]</scope>
    <source>
        <strain evidence="2 3">JCM 13002</strain>
    </source>
</reference>
<gene>
    <name evidence="2" type="ORF">GCM10009663_21040</name>
</gene>
<feature type="compositionally biased region" description="Low complexity" evidence="1">
    <location>
        <begin position="383"/>
        <end position="415"/>
    </location>
</feature>
<feature type="compositionally biased region" description="Basic and acidic residues" evidence="1">
    <location>
        <begin position="1"/>
        <end position="12"/>
    </location>
</feature>
<feature type="region of interest" description="Disordered" evidence="1">
    <location>
        <begin position="1"/>
        <end position="23"/>
    </location>
</feature>
<dbReference type="Pfam" id="PF13830">
    <property type="entry name" value="DUF4192"/>
    <property type="match status" value="1"/>
</dbReference>
<evidence type="ECO:0000256" key="1">
    <source>
        <dbReference type="SAM" id="MobiDB-lite"/>
    </source>
</evidence>
<feature type="compositionally biased region" description="Low complexity" evidence="1">
    <location>
        <begin position="457"/>
        <end position="482"/>
    </location>
</feature>
<organism evidence="2 3">
    <name type="scientific">Kitasatospora arboriphila</name>
    <dbReference type="NCBI Taxonomy" id="258052"/>
    <lineage>
        <taxon>Bacteria</taxon>
        <taxon>Bacillati</taxon>
        <taxon>Actinomycetota</taxon>
        <taxon>Actinomycetes</taxon>
        <taxon>Kitasatosporales</taxon>
        <taxon>Streptomycetaceae</taxon>
        <taxon>Kitasatospora</taxon>
    </lineage>
</organism>
<protein>
    <recommendedName>
        <fullName evidence="4">DUF4192 domain-containing protein</fullName>
    </recommendedName>
</protein>
<evidence type="ECO:0000313" key="2">
    <source>
        <dbReference type="EMBL" id="GAA1078760.1"/>
    </source>
</evidence>
<feature type="region of interest" description="Disordered" evidence="1">
    <location>
        <begin position="383"/>
        <end position="565"/>
    </location>
</feature>